<dbReference type="InterPro" id="IPR050884">
    <property type="entry name" value="CNP_phosphodiesterase-III"/>
</dbReference>
<proteinExistence type="inferred from homology"/>
<dbReference type="Gene3D" id="3.60.21.10">
    <property type="match status" value="1"/>
</dbReference>
<dbReference type="InterPro" id="IPR004843">
    <property type="entry name" value="Calcineurin-like_PHP"/>
</dbReference>
<evidence type="ECO:0000256" key="1">
    <source>
        <dbReference type="ARBA" id="ARBA00022723"/>
    </source>
</evidence>
<keyword evidence="3" id="KW-0408">Iron</keyword>
<protein>
    <submittedName>
        <fullName evidence="6">Unannotated protein</fullName>
    </submittedName>
</protein>
<dbReference type="EMBL" id="CAEZSL010000040">
    <property type="protein sequence ID" value="CAB4538411.1"/>
    <property type="molecule type" value="Genomic_DNA"/>
</dbReference>
<dbReference type="InterPro" id="IPR029052">
    <property type="entry name" value="Metallo-depent_PP-like"/>
</dbReference>
<sequence length="337" mass="37456">MEITTVSDEVIVLHDGCDVYRYEDLQPETQYTFHGLTVTTLARPDGELLSTFATVNDVHFGEVDCGVLGDNRRGPIQRSRPGDMPYPEIMNRGACAEILATHPAYVIVKGDLTHAGSDIEFDAFRDCYESHFADKLRVIRGNHDAYLGQHLYDEDLWIEMPGICVAVMDTAIPTETTGDIAAGQLAWLSERAASTDLAVLVMGHHQQWTPDPAGGTRRSEDYFGINPDSSDALNDVVAKHRNIIGYTAGHTHRHRVRSMACGVPTIEIGCVKDFPGTWAQYRVYEGGVMQVVHRISSPDALEWSERCRHLYADTGMGYESYALGTLAERCFVFPNRS</sequence>
<feature type="domain" description="Calcineurin-like phosphoesterase" evidence="5">
    <location>
        <begin position="98"/>
        <end position="253"/>
    </location>
</feature>
<comment type="similarity">
    <text evidence="4">Belongs to the cyclic nucleotide phosphodiesterase class-III family.</text>
</comment>
<organism evidence="6">
    <name type="scientific">freshwater metagenome</name>
    <dbReference type="NCBI Taxonomy" id="449393"/>
    <lineage>
        <taxon>unclassified sequences</taxon>
        <taxon>metagenomes</taxon>
        <taxon>ecological metagenomes</taxon>
    </lineage>
</organism>
<dbReference type="Pfam" id="PF00149">
    <property type="entry name" value="Metallophos"/>
    <property type="match status" value="1"/>
</dbReference>
<dbReference type="GO" id="GO:0046872">
    <property type="term" value="F:metal ion binding"/>
    <property type="evidence" value="ECO:0007669"/>
    <property type="project" value="UniProtKB-KW"/>
</dbReference>
<evidence type="ECO:0000256" key="2">
    <source>
        <dbReference type="ARBA" id="ARBA00022801"/>
    </source>
</evidence>
<dbReference type="AlphaFoldDB" id="A0A6J6BHE4"/>
<evidence type="ECO:0000313" key="6">
    <source>
        <dbReference type="EMBL" id="CAB4538411.1"/>
    </source>
</evidence>
<dbReference type="PANTHER" id="PTHR42988">
    <property type="entry name" value="PHOSPHOHYDROLASE"/>
    <property type="match status" value="1"/>
</dbReference>
<evidence type="ECO:0000256" key="4">
    <source>
        <dbReference type="ARBA" id="ARBA00025742"/>
    </source>
</evidence>
<keyword evidence="1" id="KW-0479">Metal-binding</keyword>
<evidence type="ECO:0000259" key="5">
    <source>
        <dbReference type="Pfam" id="PF00149"/>
    </source>
</evidence>
<dbReference type="PANTHER" id="PTHR42988:SF2">
    <property type="entry name" value="CYCLIC NUCLEOTIDE PHOSPHODIESTERASE CBUA0032-RELATED"/>
    <property type="match status" value="1"/>
</dbReference>
<keyword evidence="2" id="KW-0378">Hydrolase</keyword>
<name>A0A6J6BHE4_9ZZZZ</name>
<accession>A0A6J6BHE4</accession>
<reference evidence="6" key="1">
    <citation type="submission" date="2020-05" db="EMBL/GenBank/DDBJ databases">
        <authorList>
            <person name="Chiriac C."/>
            <person name="Salcher M."/>
            <person name="Ghai R."/>
            <person name="Kavagutti S V."/>
        </authorList>
    </citation>
    <scope>NUCLEOTIDE SEQUENCE</scope>
</reference>
<gene>
    <name evidence="6" type="ORF">UFOPK1421_00503</name>
</gene>
<dbReference type="SUPFAM" id="SSF56300">
    <property type="entry name" value="Metallo-dependent phosphatases"/>
    <property type="match status" value="1"/>
</dbReference>
<evidence type="ECO:0000256" key="3">
    <source>
        <dbReference type="ARBA" id="ARBA00023004"/>
    </source>
</evidence>
<dbReference type="GO" id="GO:0016787">
    <property type="term" value="F:hydrolase activity"/>
    <property type="evidence" value="ECO:0007669"/>
    <property type="project" value="UniProtKB-KW"/>
</dbReference>